<reference evidence="2" key="1">
    <citation type="submission" date="2021-02" db="EMBL/GenBank/DDBJ databases">
        <authorList>
            <person name="Steward A R."/>
        </authorList>
    </citation>
    <scope>NUCLEOTIDE SEQUENCE</scope>
</reference>
<protein>
    <recommendedName>
        <fullName evidence="4">Ommochrome-binding protein-like</fullName>
    </recommendedName>
</protein>
<evidence type="ECO:0000313" key="2">
    <source>
        <dbReference type="EMBL" id="CAF4845661.1"/>
    </source>
</evidence>
<evidence type="ECO:0000313" key="3">
    <source>
        <dbReference type="Proteomes" id="UP000663880"/>
    </source>
</evidence>
<evidence type="ECO:0008006" key="4">
    <source>
        <dbReference type="Google" id="ProtNLM"/>
    </source>
</evidence>
<keyword evidence="3" id="KW-1185">Reference proteome</keyword>
<name>A0A821RUP5_9NEOP</name>
<comment type="caution">
    <text evidence="2">The sequence shown here is derived from an EMBL/GenBank/DDBJ whole genome shotgun (WGS) entry which is preliminary data.</text>
</comment>
<dbReference type="Gene3D" id="2.130.10.10">
    <property type="entry name" value="YVTN repeat-like/Quinoprotein amine dehydrogenase"/>
    <property type="match status" value="1"/>
</dbReference>
<dbReference type="AlphaFoldDB" id="A0A821RUP5"/>
<proteinExistence type="predicted"/>
<keyword evidence="1" id="KW-0732">Signal</keyword>
<feature type="signal peptide" evidence="1">
    <location>
        <begin position="1"/>
        <end position="15"/>
    </location>
</feature>
<sequence>MRVLLIFLWFVQTHTFDLPNHGCGSDLTIDKDHYNTSKVYNIGDAFPTETHYDKFGNLFFIESGRNLDGYFFQAKMIKANSTVPERIEGLPLGQCYSIAVDNKNSMVYFGTGKGIFAYNYDSEDTKLISSPNIKPNELFVDKDGNKYITESPDGIEQMYLLSGEKKIRFKTLEALNEVAVDDKNNFYFIREEKLFVLKSNLSFPILIGNLTYDGLAQISFHKNTVYVASETLLYLHENDTGALKNVDNVPGNVTAIAFDYASNLVLGTYGKLIKYDNKNAECYHRNNT</sequence>
<dbReference type="Proteomes" id="UP000663880">
    <property type="component" value="Unassembled WGS sequence"/>
</dbReference>
<gene>
    <name evidence="2" type="ORF">PMACD_LOCUS6606</name>
</gene>
<feature type="chain" id="PRO_5033007181" description="Ommochrome-binding protein-like" evidence="1">
    <location>
        <begin position="16"/>
        <end position="288"/>
    </location>
</feature>
<evidence type="ECO:0000256" key="1">
    <source>
        <dbReference type="SAM" id="SignalP"/>
    </source>
</evidence>
<organism evidence="2 3">
    <name type="scientific">Pieris macdunnoughi</name>
    <dbReference type="NCBI Taxonomy" id="345717"/>
    <lineage>
        <taxon>Eukaryota</taxon>
        <taxon>Metazoa</taxon>
        <taxon>Ecdysozoa</taxon>
        <taxon>Arthropoda</taxon>
        <taxon>Hexapoda</taxon>
        <taxon>Insecta</taxon>
        <taxon>Pterygota</taxon>
        <taxon>Neoptera</taxon>
        <taxon>Endopterygota</taxon>
        <taxon>Lepidoptera</taxon>
        <taxon>Glossata</taxon>
        <taxon>Ditrysia</taxon>
        <taxon>Papilionoidea</taxon>
        <taxon>Pieridae</taxon>
        <taxon>Pierinae</taxon>
        <taxon>Pieris</taxon>
    </lineage>
</organism>
<dbReference type="EMBL" id="CAJOBZ010000014">
    <property type="protein sequence ID" value="CAF4845661.1"/>
    <property type="molecule type" value="Genomic_DNA"/>
</dbReference>
<dbReference type="SUPFAM" id="SSF63829">
    <property type="entry name" value="Calcium-dependent phosphotriesterase"/>
    <property type="match status" value="1"/>
</dbReference>
<accession>A0A821RUP5</accession>
<dbReference type="OrthoDB" id="7389895at2759"/>
<dbReference type="InterPro" id="IPR015943">
    <property type="entry name" value="WD40/YVTN_repeat-like_dom_sf"/>
</dbReference>